<keyword evidence="5" id="KW-0812">Transmembrane</keyword>
<dbReference type="GO" id="GO:0051233">
    <property type="term" value="C:spindle midzone"/>
    <property type="evidence" value="ECO:0007669"/>
    <property type="project" value="TreeGrafter"/>
</dbReference>
<dbReference type="InterPro" id="IPR000198">
    <property type="entry name" value="RhoGAP_dom"/>
</dbReference>
<dbReference type="PANTHER" id="PTHR46199">
    <property type="entry name" value="RAC GTPASE-ACTIVATING PROTEIN 1"/>
    <property type="match status" value="1"/>
</dbReference>
<dbReference type="SUPFAM" id="SSF57889">
    <property type="entry name" value="Cysteine-rich domain"/>
    <property type="match status" value="1"/>
</dbReference>
<evidence type="ECO:0000256" key="3">
    <source>
        <dbReference type="SAM" id="Coils"/>
    </source>
</evidence>
<dbReference type="Gene3D" id="1.10.555.10">
    <property type="entry name" value="Rho GTPase activation protein"/>
    <property type="match status" value="1"/>
</dbReference>
<keyword evidence="2" id="KW-0862">Zinc</keyword>
<keyword evidence="1" id="KW-0479">Metal-binding</keyword>
<accession>A0AAQ4DXK9</accession>
<dbReference type="GO" id="GO:0000281">
    <property type="term" value="P:mitotic cytokinesis"/>
    <property type="evidence" value="ECO:0007669"/>
    <property type="project" value="TreeGrafter"/>
</dbReference>
<dbReference type="CDD" id="cd20821">
    <property type="entry name" value="C1_MgcRacGAP"/>
    <property type="match status" value="1"/>
</dbReference>
<comment type="caution">
    <text evidence="8">The sequence shown here is derived from an EMBL/GenBank/DDBJ whole genome shotgun (WGS) entry which is preliminary data.</text>
</comment>
<dbReference type="InterPro" id="IPR002219">
    <property type="entry name" value="PKC_DAG/PE"/>
</dbReference>
<dbReference type="Pfam" id="PF00620">
    <property type="entry name" value="RhoGAP"/>
    <property type="match status" value="1"/>
</dbReference>
<dbReference type="PROSITE" id="PS50081">
    <property type="entry name" value="ZF_DAG_PE_2"/>
    <property type="match status" value="1"/>
</dbReference>
<dbReference type="PROSITE" id="PS00479">
    <property type="entry name" value="ZF_DAG_PE_1"/>
    <property type="match status" value="1"/>
</dbReference>
<reference evidence="8 9" key="1">
    <citation type="journal article" date="2023" name="Arcadia Sci">
        <title>De novo assembly of a long-read Amblyomma americanum tick genome.</title>
        <authorList>
            <person name="Chou S."/>
            <person name="Poskanzer K.E."/>
            <person name="Rollins M."/>
            <person name="Thuy-Boun P.S."/>
        </authorList>
    </citation>
    <scope>NUCLEOTIDE SEQUENCE [LARGE SCALE GENOMIC DNA]</scope>
    <source>
        <strain evidence="8">F_SG_1</strain>
        <tissue evidence="8">Salivary glands</tissue>
    </source>
</reference>
<feature type="compositionally biased region" description="Pro residues" evidence="4">
    <location>
        <begin position="325"/>
        <end position="335"/>
    </location>
</feature>
<evidence type="ECO:0000313" key="9">
    <source>
        <dbReference type="Proteomes" id="UP001321473"/>
    </source>
</evidence>
<dbReference type="AlphaFoldDB" id="A0AAQ4DXK9"/>
<keyword evidence="5" id="KW-0472">Membrane</keyword>
<evidence type="ECO:0008006" key="10">
    <source>
        <dbReference type="Google" id="ProtNLM"/>
    </source>
</evidence>
<dbReference type="SMART" id="SM00324">
    <property type="entry name" value="RhoGAP"/>
    <property type="match status" value="1"/>
</dbReference>
<gene>
    <name evidence="8" type="ORF">V5799_006020</name>
</gene>
<dbReference type="Gene3D" id="3.30.60.20">
    <property type="match status" value="1"/>
</dbReference>
<dbReference type="GO" id="GO:0097149">
    <property type="term" value="C:centralspindlin complex"/>
    <property type="evidence" value="ECO:0007669"/>
    <property type="project" value="TreeGrafter"/>
</dbReference>
<dbReference type="GO" id="GO:0030496">
    <property type="term" value="C:midbody"/>
    <property type="evidence" value="ECO:0007669"/>
    <property type="project" value="TreeGrafter"/>
</dbReference>
<evidence type="ECO:0000256" key="5">
    <source>
        <dbReference type="SAM" id="Phobius"/>
    </source>
</evidence>
<proteinExistence type="predicted"/>
<dbReference type="CDD" id="cd04382">
    <property type="entry name" value="RhoGAP_MgcRacGAP"/>
    <property type="match status" value="1"/>
</dbReference>
<evidence type="ECO:0000259" key="7">
    <source>
        <dbReference type="PROSITE" id="PS50238"/>
    </source>
</evidence>
<dbReference type="InterPro" id="IPR008936">
    <property type="entry name" value="Rho_GTPase_activation_prot"/>
</dbReference>
<evidence type="ECO:0000313" key="8">
    <source>
        <dbReference type="EMBL" id="KAK8767199.1"/>
    </source>
</evidence>
<dbReference type="SMART" id="SM00109">
    <property type="entry name" value="C1"/>
    <property type="match status" value="1"/>
</dbReference>
<dbReference type="GO" id="GO:0005096">
    <property type="term" value="F:GTPase activator activity"/>
    <property type="evidence" value="ECO:0007669"/>
    <property type="project" value="TreeGrafter"/>
</dbReference>
<dbReference type="GO" id="GO:0005634">
    <property type="term" value="C:nucleus"/>
    <property type="evidence" value="ECO:0007669"/>
    <property type="project" value="TreeGrafter"/>
</dbReference>
<name>A0AAQ4DXK9_AMBAM</name>
<evidence type="ECO:0000256" key="1">
    <source>
        <dbReference type="ARBA" id="ARBA00022723"/>
    </source>
</evidence>
<feature type="domain" description="Rho-GAP" evidence="7">
    <location>
        <begin position="449"/>
        <end position="639"/>
    </location>
</feature>
<feature type="region of interest" description="Disordered" evidence="4">
    <location>
        <begin position="319"/>
        <end position="380"/>
    </location>
</feature>
<feature type="compositionally biased region" description="Polar residues" evidence="4">
    <location>
        <begin position="349"/>
        <end position="360"/>
    </location>
</feature>
<keyword evidence="9" id="KW-1185">Reference proteome</keyword>
<dbReference type="SUPFAM" id="SSF48350">
    <property type="entry name" value="GTPase activation domain, GAP"/>
    <property type="match status" value="1"/>
</dbReference>
<keyword evidence="3" id="KW-0175">Coiled coil</keyword>
<feature type="transmembrane region" description="Helical" evidence="5">
    <location>
        <begin position="38"/>
        <end position="57"/>
    </location>
</feature>
<dbReference type="GO" id="GO:0007266">
    <property type="term" value="P:Rho protein signal transduction"/>
    <property type="evidence" value="ECO:0007669"/>
    <property type="project" value="TreeGrafter"/>
</dbReference>
<dbReference type="Proteomes" id="UP001321473">
    <property type="component" value="Unassembled WGS sequence"/>
</dbReference>
<evidence type="ECO:0000259" key="6">
    <source>
        <dbReference type="PROSITE" id="PS50081"/>
    </source>
</evidence>
<dbReference type="PROSITE" id="PS50238">
    <property type="entry name" value="RHOGAP"/>
    <property type="match status" value="1"/>
</dbReference>
<evidence type="ECO:0000256" key="2">
    <source>
        <dbReference type="ARBA" id="ARBA00022833"/>
    </source>
</evidence>
<dbReference type="GO" id="GO:0046872">
    <property type="term" value="F:metal ion binding"/>
    <property type="evidence" value="ECO:0007669"/>
    <property type="project" value="UniProtKB-KW"/>
</dbReference>
<dbReference type="GO" id="GO:0051256">
    <property type="term" value="P:mitotic spindle midzone assembly"/>
    <property type="evidence" value="ECO:0007669"/>
    <property type="project" value="TreeGrafter"/>
</dbReference>
<dbReference type="PANTHER" id="PTHR46199:SF3">
    <property type="entry name" value="RAC GTPASE-ACTIVATING PROTEIN 1"/>
    <property type="match status" value="1"/>
</dbReference>
<protein>
    <recommendedName>
        <fullName evidence="10">Gtpase-activating protein</fullName>
    </recommendedName>
</protein>
<sequence>MGSAPHLKSCRVCLALLNIVRPRSPDITTRVYSTRRSAFAVSANCFNVTLVALWVVMTRSDRKLSLVCQFDDTCRRCSMNTDTTDEELLLEFVRSQEECRKRWHSSVAENAELKKLVALLTATNKELERKLANAREVLKKELLRREKCEDEVQIQQLQLDLFRAFLANTTELPDETAEKLSILVPPDAELHDQGNRQAAIDVSVGSVLSPSGDSLDVTGDGSCGASTPLPVQAKRRHSTFFGSTSPVAKKHKPAELSVLMTTCGADLTGTTPLGESAEDEMEGSGESAVHRTIITANGKELAQSSQMVGRPVLPPAPLLADSAPLCPPSPPPPAPTVEAHLPSAPATPKLTSGSAPSTPVAQRRAHAALGASMPRRSSSAEKLLTRQHSFITKTALKTDAICGPCGKRIWFYKTIFKCSRCQSICHPQCKYQVPLPCVAPCKTLKRNRRPLISDYAPPTPPMVPALVVHCIQEVERRGLDAVGIYRVPGAEREVRAIREQFQPGRGVPNLAKADVYAVCGTLKDFLRSLSETLITKSLWQTFVEAAELEGEDQVWSTWQAVSQLPRANRDTLALLVLHLQTVAAHPEAKMPVPSLVRIFAPTVVGFSEDKATPAPSMLGEVDQQYRVMETLLSVPAEYWAQALDS</sequence>
<feature type="domain" description="Phorbol-ester/DAG-type" evidence="6">
    <location>
        <begin position="387"/>
        <end position="437"/>
    </location>
</feature>
<keyword evidence="5" id="KW-1133">Transmembrane helix</keyword>
<evidence type="ECO:0000256" key="4">
    <source>
        <dbReference type="SAM" id="MobiDB-lite"/>
    </source>
</evidence>
<dbReference type="InterPro" id="IPR046349">
    <property type="entry name" value="C1-like_sf"/>
</dbReference>
<feature type="coiled-coil region" evidence="3">
    <location>
        <begin position="110"/>
        <end position="151"/>
    </location>
</feature>
<dbReference type="Pfam" id="PF00130">
    <property type="entry name" value="C1_1"/>
    <property type="match status" value="1"/>
</dbReference>
<dbReference type="GO" id="GO:0032154">
    <property type="term" value="C:cleavage furrow"/>
    <property type="evidence" value="ECO:0007669"/>
    <property type="project" value="TreeGrafter"/>
</dbReference>
<dbReference type="EMBL" id="JARKHS020025655">
    <property type="protein sequence ID" value="KAK8767199.1"/>
    <property type="molecule type" value="Genomic_DNA"/>
</dbReference>
<organism evidence="8 9">
    <name type="scientific">Amblyomma americanum</name>
    <name type="common">Lone star tick</name>
    <dbReference type="NCBI Taxonomy" id="6943"/>
    <lineage>
        <taxon>Eukaryota</taxon>
        <taxon>Metazoa</taxon>
        <taxon>Ecdysozoa</taxon>
        <taxon>Arthropoda</taxon>
        <taxon>Chelicerata</taxon>
        <taxon>Arachnida</taxon>
        <taxon>Acari</taxon>
        <taxon>Parasitiformes</taxon>
        <taxon>Ixodida</taxon>
        <taxon>Ixodoidea</taxon>
        <taxon>Ixodidae</taxon>
        <taxon>Amblyomminae</taxon>
        <taxon>Amblyomma</taxon>
    </lineage>
</organism>